<keyword evidence="1" id="KW-0547">Nucleotide-binding</keyword>
<sequence>MQSFNLTYKPFGSKAILIEWPAIINEEILKDIVSYKQHIQKYFSNTELIVAYHTLTVIFTNSVNYREIEENLRDIYKLNIERQVFEVSLWKLPVLYGDRLGLDMQQYASDKNLSEQDVVSLHTRPLYTVYAIGFLPGFLYLGGLDKKLHQPRRSEPRLKIPEGSVGIGGRQTGIYPQASPGGWNIIGNSPVRLFDVNNPQRCPVNVGDKVQFYAVNRYEYELIAIQVQTGVYQFEKQVHYD</sequence>
<keyword evidence="6" id="KW-1185">Reference proteome</keyword>
<evidence type="ECO:0000256" key="3">
    <source>
        <dbReference type="ARBA" id="ARBA00022840"/>
    </source>
</evidence>
<dbReference type="InterPro" id="IPR010016">
    <property type="entry name" value="PxpB"/>
</dbReference>
<keyword evidence="2 5" id="KW-0378">Hydrolase</keyword>
<evidence type="ECO:0000313" key="5">
    <source>
        <dbReference type="EMBL" id="UNY98269.1"/>
    </source>
</evidence>
<evidence type="ECO:0000259" key="4">
    <source>
        <dbReference type="SMART" id="SM00796"/>
    </source>
</evidence>
<protein>
    <submittedName>
        <fullName evidence="5">5-oxoprolinase subunit PxpB</fullName>
        <ecNumber evidence="5">3.5.2.9</ecNumber>
    </submittedName>
</protein>
<dbReference type="PANTHER" id="PTHR34698">
    <property type="entry name" value="5-OXOPROLINASE SUBUNIT B"/>
    <property type="match status" value="1"/>
</dbReference>
<name>A0ABY3YKD2_9FLAO</name>
<dbReference type="Pfam" id="PF02682">
    <property type="entry name" value="CT_C_D"/>
    <property type="match status" value="1"/>
</dbReference>
<gene>
    <name evidence="5" type="primary">pxpB</name>
    <name evidence="5" type="ORF">MQE36_14400</name>
</gene>
<proteinExistence type="predicted"/>
<dbReference type="Gene3D" id="3.30.1360.40">
    <property type="match status" value="1"/>
</dbReference>
<organism evidence="5 6">
    <name type="scientific">Zhouia spongiae</name>
    <dbReference type="NCBI Taxonomy" id="2202721"/>
    <lineage>
        <taxon>Bacteria</taxon>
        <taxon>Pseudomonadati</taxon>
        <taxon>Bacteroidota</taxon>
        <taxon>Flavobacteriia</taxon>
        <taxon>Flavobacteriales</taxon>
        <taxon>Flavobacteriaceae</taxon>
        <taxon>Zhouia</taxon>
    </lineage>
</organism>
<dbReference type="SUPFAM" id="SSF50891">
    <property type="entry name" value="Cyclophilin-like"/>
    <property type="match status" value="1"/>
</dbReference>
<reference evidence="5 6" key="1">
    <citation type="journal article" date="2018" name="Int. J. Syst. Evol. Microbiol.">
        <title>Zhouia spongiae sp. nov., isolated from a marine sponge.</title>
        <authorList>
            <person name="Zhuang L."/>
            <person name="Lin B."/>
            <person name="Qin F."/>
            <person name="Luo L."/>
        </authorList>
    </citation>
    <scope>NUCLEOTIDE SEQUENCE [LARGE SCALE GENOMIC DNA]</scope>
    <source>
        <strain evidence="5 6">HN-Y44</strain>
    </source>
</reference>
<dbReference type="SUPFAM" id="SSF160467">
    <property type="entry name" value="PH0987 N-terminal domain-like"/>
    <property type="match status" value="1"/>
</dbReference>
<dbReference type="GO" id="GO:0017168">
    <property type="term" value="F:5-oxoprolinase (ATP-hydrolyzing) activity"/>
    <property type="evidence" value="ECO:0007669"/>
    <property type="project" value="UniProtKB-EC"/>
</dbReference>
<feature type="domain" description="Carboxyltransferase" evidence="4">
    <location>
        <begin position="6"/>
        <end position="204"/>
    </location>
</feature>
<dbReference type="Proteomes" id="UP000829476">
    <property type="component" value="Chromosome"/>
</dbReference>
<dbReference type="RefSeq" id="WP_242936676.1">
    <property type="nucleotide sequence ID" value="NZ_CP094326.1"/>
</dbReference>
<dbReference type="InterPro" id="IPR029000">
    <property type="entry name" value="Cyclophilin-like_dom_sf"/>
</dbReference>
<evidence type="ECO:0000256" key="1">
    <source>
        <dbReference type="ARBA" id="ARBA00022741"/>
    </source>
</evidence>
<dbReference type="EMBL" id="CP094326">
    <property type="protein sequence ID" value="UNY98269.1"/>
    <property type="molecule type" value="Genomic_DNA"/>
</dbReference>
<dbReference type="SMART" id="SM00796">
    <property type="entry name" value="AHS1"/>
    <property type="match status" value="1"/>
</dbReference>
<evidence type="ECO:0000313" key="6">
    <source>
        <dbReference type="Proteomes" id="UP000829476"/>
    </source>
</evidence>
<dbReference type="InterPro" id="IPR003833">
    <property type="entry name" value="CT_C_D"/>
</dbReference>
<keyword evidence="3" id="KW-0067">ATP-binding</keyword>
<evidence type="ECO:0000256" key="2">
    <source>
        <dbReference type="ARBA" id="ARBA00022801"/>
    </source>
</evidence>
<accession>A0ABY3YKD2</accession>
<dbReference type="EC" id="3.5.2.9" evidence="5"/>
<dbReference type="NCBIfam" id="TIGR00370">
    <property type="entry name" value="5-oxoprolinase subunit PxpB"/>
    <property type="match status" value="1"/>
</dbReference>
<dbReference type="Gene3D" id="2.40.100.10">
    <property type="entry name" value="Cyclophilin-like"/>
    <property type="match status" value="1"/>
</dbReference>
<dbReference type="PANTHER" id="PTHR34698:SF2">
    <property type="entry name" value="5-OXOPROLINASE SUBUNIT B"/>
    <property type="match status" value="1"/>
</dbReference>